<protein>
    <recommendedName>
        <fullName evidence="9">Beta-ketoacyl-[acyl-carrier-protein] synthase III</fullName>
        <shortName evidence="9">Beta-ketoacyl-ACP synthase III</shortName>
        <shortName evidence="9">KAS III</shortName>
        <ecNumber evidence="9">2.3.1.180</ecNumber>
    </recommendedName>
    <alternativeName>
        <fullName evidence="9">3-oxoacyl-[acyl-carrier-protein] synthase 3</fullName>
    </alternativeName>
    <alternativeName>
        <fullName evidence="9">3-oxoacyl-[acyl-carrier-protein] synthase III</fullName>
    </alternativeName>
</protein>
<dbReference type="EC" id="2.3.1.180" evidence="9"/>
<dbReference type="PANTHER" id="PTHR34069:SF2">
    <property type="entry name" value="BETA-KETOACYL-[ACYL-CARRIER-PROTEIN] SYNTHASE III"/>
    <property type="match status" value="1"/>
</dbReference>
<dbReference type="InterPro" id="IPR016039">
    <property type="entry name" value="Thiolase-like"/>
</dbReference>
<comment type="subcellular location">
    <subcellularLocation>
        <location evidence="9">Cytoplasm</location>
    </subcellularLocation>
</comment>
<keyword evidence="3 9" id="KW-0444">Lipid biosynthesis</keyword>
<keyword evidence="13" id="KW-1185">Reference proteome</keyword>
<evidence type="ECO:0000256" key="3">
    <source>
        <dbReference type="ARBA" id="ARBA00022516"/>
    </source>
</evidence>
<evidence type="ECO:0000313" key="12">
    <source>
        <dbReference type="EMBL" id="UQS82058.1"/>
    </source>
</evidence>
<evidence type="ECO:0000256" key="9">
    <source>
        <dbReference type="HAMAP-Rule" id="MF_01815"/>
    </source>
</evidence>
<keyword evidence="4 9" id="KW-0808">Transferase</keyword>
<dbReference type="SUPFAM" id="SSF53901">
    <property type="entry name" value="Thiolase-like"/>
    <property type="match status" value="1"/>
</dbReference>
<dbReference type="Pfam" id="PF08545">
    <property type="entry name" value="ACP_syn_III"/>
    <property type="match status" value="1"/>
</dbReference>
<proteinExistence type="inferred from homology"/>
<dbReference type="InterPro" id="IPR013747">
    <property type="entry name" value="ACP_syn_III_C"/>
</dbReference>
<dbReference type="NCBIfam" id="NF006829">
    <property type="entry name" value="PRK09352.1"/>
    <property type="match status" value="1"/>
</dbReference>
<evidence type="ECO:0000256" key="6">
    <source>
        <dbReference type="ARBA" id="ARBA00023098"/>
    </source>
</evidence>
<evidence type="ECO:0000259" key="11">
    <source>
        <dbReference type="Pfam" id="PF08545"/>
    </source>
</evidence>
<evidence type="ECO:0000256" key="2">
    <source>
        <dbReference type="ARBA" id="ARBA00022490"/>
    </source>
</evidence>
<evidence type="ECO:0000256" key="5">
    <source>
        <dbReference type="ARBA" id="ARBA00022832"/>
    </source>
</evidence>
<keyword evidence="9" id="KW-0511">Multifunctional enzyme</keyword>
<dbReference type="RefSeq" id="WP_249514328.1">
    <property type="nucleotide sequence ID" value="NZ_CP093366.1"/>
</dbReference>
<feature type="active site" evidence="9">
    <location>
        <position position="280"/>
    </location>
</feature>
<feature type="domain" description="Beta-ketoacyl-[acyl-carrier-protein] synthase III N-terminal" evidence="11">
    <location>
        <begin position="105"/>
        <end position="180"/>
    </location>
</feature>
<feature type="active site" evidence="9">
    <location>
        <position position="111"/>
    </location>
</feature>
<keyword evidence="7 9" id="KW-0275">Fatty acid biosynthesis</keyword>
<feature type="domain" description="Beta-ketoacyl-[acyl-carrier-protein] synthase III C-terminal" evidence="10">
    <location>
        <begin position="235"/>
        <end position="321"/>
    </location>
</feature>
<comment type="subunit">
    <text evidence="9">Homodimer.</text>
</comment>
<evidence type="ECO:0000256" key="4">
    <source>
        <dbReference type="ARBA" id="ARBA00022679"/>
    </source>
</evidence>
<comment type="function">
    <text evidence="9">Catalyzes the condensation reaction of fatty acid synthesis by the addition to an acyl acceptor of two carbons from malonyl-ACP. Catalyzes the first condensation reaction which initiates fatty acid synthesis and may therefore play a role in governing the total rate of fatty acid production. Possesses both acetoacetyl-ACP synthase and acetyl transacylase activities. Its substrate specificity determines the biosynthesis of branched-chain and/or straight-chain of fatty acids.</text>
</comment>
<keyword evidence="2 9" id="KW-0963">Cytoplasm</keyword>
<keyword evidence="5 9" id="KW-0276">Fatty acid metabolism</keyword>
<dbReference type="EMBL" id="CP093366">
    <property type="protein sequence ID" value="UQS82058.1"/>
    <property type="molecule type" value="Genomic_DNA"/>
</dbReference>
<reference evidence="12" key="1">
    <citation type="journal article" date="2022" name="Int. J. Syst. Evol. Microbiol.">
        <title>Apilactobacillus apisilvae sp. nov., Nicolia spurrieriana gen. nov. sp. nov., Bombilactobacillus folatiphilus sp. nov. and Bombilactobacillus thymidiniphilus sp. nov., four new lactic acid bacterial isolates from stingless bees Tetragonula carbonaria and Austroplebeia australis.</title>
        <authorList>
            <person name="Oliphant S.A."/>
            <person name="Watson-Haigh N.S."/>
            <person name="Sumby K.M."/>
            <person name="Gardner J."/>
            <person name="Groom S."/>
            <person name="Jiranek V."/>
        </authorList>
    </citation>
    <scope>NUCLEOTIDE SEQUENCE</scope>
    <source>
        <strain evidence="12">SG4_D2</strain>
    </source>
</reference>
<feature type="region of interest" description="ACP-binding" evidence="9">
    <location>
        <begin position="251"/>
        <end position="255"/>
    </location>
</feature>
<dbReference type="InterPro" id="IPR004655">
    <property type="entry name" value="FabH"/>
</dbReference>
<comment type="pathway">
    <text evidence="9">Lipid metabolism; fatty acid biosynthesis.</text>
</comment>
<sequence length="323" mass="34846">MGLRIQQTSYYVPPKIVTNDDLTQLMETSDEWITSRTGIKQRHLSENEQTSDLAYQVAKQLLAQANVEAKSVDFIIVATMSPDYQTPSTAALVQGRLGASQAFAFDISAACSGFIYALALADKLLQGSYQRGLVIGAETLSKLIDWQARSTAVLFGDGAGGVLVEAAPQVPGIVAEDLQTLGDQFQALTAGYLPLNSAFTKDSTEAKQHYFQMDGHAVYRFATHVVPDSVQKVVKQAQWSLADVDHFLLHQANGRMLKVIAQHLDQPLDKFLQNVAEFGNTSAASVPILLAQSVAQGLITRQQKLVLSGFGGGLTAGSLALIY</sequence>
<dbReference type="Pfam" id="PF08541">
    <property type="entry name" value="ACP_syn_III_C"/>
    <property type="match status" value="1"/>
</dbReference>
<dbReference type="PANTHER" id="PTHR34069">
    <property type="entry name" value="3-OXOACYL-[ACYL-CARRIER-PROTEIN] SYNTHASE 3"/>
    <property type="match status" value="1"/>
</dbReference>
<accession>A0ABY4P8R8</accession>
<dbReference type="Proteomes" id="UP000831495">
    <property type="component" value="Chromosome"/>
</dbReference>
<name>A0ABY4P8R8_9LACO</name>
<dbReference type="InterPro" id="IPR013751">
    <property type="entry name" value="ACP_syn_III_N"/>
</dbReference>
<evidence type="ECO:0000313" key="13">
    <source>
        <dbReference type="Proteomes" id="UP000831495"/>
    </source>
</evidence>
<comment type="catalytic activity">
    <reaction evidence="9">
        <text>malonyl-[ACP] + acetyl-CoA + H(+) = 3-oxobutanoyl-[ACP] + CO2 + CoA</text>
        <dbReference type="Rhea" id="RHEA:12080"/>
        <dbReference type="Rhea" id="RHEA-COMP:9623"/>
        <dbReference type="Rhea" id="RHEA-COMP:9625"/>
        <dbReference type="ChEBI" id="CHEBI:15378"/>
        <dbReference type="ChEBI" id="CHEBI:16526"/>
        <dbReference type="ChEBI" id="CHEBI:57287"/>
        <dbReference type="ChEBI" id="CHEBI:57288"/>
        <dbReference type="ChEBI" id="CHEBI:78449"/>
        <dbReference type="ChEBI" id="CHEBI:78450"/>
        <dbReference type="EC" id="2.3.1.180"/>
    </reaction>
</comment>
<comment type="similarity">
    <text evidence="1 9">Belongs to the thiolase-like superfamily. FabH family.</text>
</comment>
<dbReference type="NCBIfam" id="TIGR00747">
    <property type="entry name" value="fabH"/>
    <property type="match status" value="1"/>
</dbReference>
<feature type="active site" evidence="9">
    <location>
        <position position="250"/>
    </location>
</feature>
<keyword evidence="6 9" id="KW-0443">Lipid metabolism</keyword>
<evidence type="ECO:0000259" key="10">
    <source>
        <dbReference type="Pfam" id="PF08541"/>
    </source>
</evidence>
<dbReference type="HAMAP" id="MF_01815">
    <property type="entry name" value="FabH"/>
    <property type="match status" value="1"/>
</dbReference>
<keyword evidence="8 9" id="KW-0012">Acyltransferase</keyword>
<evidence type="ECO:0000256" key="1">
    <source>
        <dbReference type="ARBA" id="ARBA00008642"/>
    </source>
</evidence>
<dbReference type="CDD" id="cd00830">
    <property type="entry name" value="KAS_III"/>
    <property type="match status" value="1"/>
</dbReference>
<dbReference type="Gene3D" id="3.40.47.10">
    <property type="match status" value="1"/>
</dbReference>
<evidence type="ECO:0000256" key="8">
    <source>
        <dbReference type="ARBA" id="ARBA00023315"/>
    </source>
</evidence>
<evidence type="ECO:0000256" key="7">
    <source>
        <dbReference type="ARBA" id="ARBA00023160"/>
    </source>
</evidence>
<gene>
    <name evidence="9" type="primary">fabH</name>
    <name evidence="12" type="ORF">MOO45_07690</name>
</gene>
<organism evidence="12 13">
    <name type="scientific">Bombilactobacillus folatiphilus</name>
    <dbReference type="NCBI Taxonomy" id="2923362"/>
    <lineage>
        <taxon>Bacteria</taxon>
        <taxon>Bacillati</taxon>
        <taxon>Bacillota</taxon>
        <taxon>Bacilli</taxon>
        <taxon>Lactobacillales</taxon>
        <taxon>Lactobacillaceae</taxon>
        <taxon>Bombilactobacillus</taxon>
    </lineage>
</organism>
<comment type="domain">
    <text evidence="9">The last Arg residue of the ACP-binding site is essential for the weak association between ACP/AcpP and FabH.</text>
</comment>